<dbReference type="CDD" id="cd21153">
    <property type="entry name" value="PUA_RlmI"/>
    <property type="match status" value="1"/>
</dbReference>
<dbReference type="GO" id="GO:0008168">
    <property type="term" value="F:methyltransferase activity"/>
    <property type="evidence" value="ECO:0007669"/>
    <property type="project" value="UniProtKB-KW"/>
</dbReference>
<dbReference type="CDD" id="cd02440">
    <property type="entry name" value="AdoMet_MTases"/>
    <property type="match status" value="1"/>
</dbReference>
<dbReference type="EC" id="2.1.1.191" evidence="9"/>
<evidence type="ECO:0000259" key="8">
    <source>
        <dbReference type="Pfam" id="PF17785"/>
    </source>
</evidence>
<dbReference type="InterPro" id="IPR029063">
    <property type="entry name" value="SAM-dependent_MTases_sf"/>
</dbReference>
<keyword evidence="5" id="KW-0949">S-adenosyl-L-methionine</keyword>
<evidence type="ECO:0000256" key="6">
    <source>
        <dbReference type="ARBA" id="ARBA00038091"/>
    </source>
</evidence>
<evidence type="ECO:0000256" key="2">
    <source>
        <dbReference type="ARBA" id="ARBA00022490"/>
    </source>
</evidence>
<dbReference type="SUPFAM" id="SSF53335">
    <property type="entry name" value="S-adenosyl-L-methionine-dependent methyltransferases"/>
    <property type="match status" value="1"/>
</dbReference>
<reference evidence="9 10" key="1">
    <citation type="submission" date="2020-08" db="EMBL/GenBank/DDBJ databases">
        <title>Genomic Encyclopedia of Type Strains, Phase IV (KMG-IV): sequencing the most valuable type-strain genomes for metagenomic binning, comparative biology and taxonomic classification.</title>
        <authorList>
            <person name="Goeker M."/>
        </authorList>
    </citation>
    <scope>NUCLEOTIDE SEQUENCE [LARGE SCALE GENOMIC DNA]</scope>
    <source>
        <strain evidence="9 10">DSM 21458</strain>
    </source>
</reference>
<dbReference type="PANTHER" id="PTHR42873">
    <property type="entry name" value="RIBOSOMAL RNA LARGE SUBUNIT METHYLTRANSFERASE"/>
    <property type="match status" value="1"/>
</dbReference>
<feature type="domain" description="RlmI-like PUA" evidence="8">
    <location>
        <begin position="10"/>
        <end position="67"/>
    </location>
</feature>
<organism evidence="9 10">
    <name type="scientific">Deinobacterium chartae</name>
    <dbReference type="NCBI Taxonomy" id="521158"/>
    <lineage>
        <taxon>Bacteria</taxon>
        <taxon>Thermotogati</taxon>
        <taxon>Deinococcota</taxon>
        <taxon>Deinococci</taxon>
        <taxon>Deinococcales</taxon>
        <taxon>Deinococcaceae</taxon>
        <taxon>Deinobacterium</taxon>
    </lineage>
</organism>
<dbReference type="GO" id="GO:0005737">
    <property type="term" value="C:cytoplasm"/>
    <property type="evidence" value="ECO:0007669"/>
    <property type="project" value="UniProtKB-SubCell"/>
</dbReference>
<dbReference type="CDD" id="cd11572">
    <property type="entry name" value="RlmI_M_like"/>
    <property type="match status" value="1"/>
</dbReference>
<dbReference type="RefSeq" id="WP_183988842.1">
    <property type="nucleotide sequence ID" value="NZ_JACHHG010000021.1"/>
</dbReference>
<dbReference type="Gene3D" id="2.30.130.10">
    <property type="entry name" value="PUA domain"/>
    <property type="match status" value="1"/>
</dbReference>
<dbReference type="AlphaFoldDB" id="A0A841I362"/>
<dbReference type="SUPFAM" id="SSF88697">
    <property type="entry name" value="PUA domain-like"/>
    <property type="match status" value="1"/>
</dbReference>
<evidence type="ECO:0000256" key="1">
    <source>
        <dbReference type="ARBA" id="ARBA00004496"/>
    </source>
</evidence>
<evidence type="ECO:0000256" key="3">
    <source>
        <dbReference type="ARBA" id="ARBA00022603"/>
    </source>
</evidence>
<protein>
    <submittedName>
        <fullName evidence="9">23S rRNA (Cytosine1962-C5)-methyltransferase</fullName>
        <ecNumber evidence="9">2.1.1.191</ecNumber>
    </submittedName>
</protein>
<comment type="similarity">
    <text evidence="6">Belongs to the methyltransferase superfamily. RlmI family.</text>
</comment>
<dbReference type="Gene3D" id="3.30.750.80">
    <property type="entry name" value="RNA methyltransferase domain (HRMD) like"/>
    <property type="match status" value="1"/>
</dbReference>
<dbReference type="InterPro" id="IPR019614">
    <property type="entry name" value="SAM-dep_methyl-trfase"/>
</dbReference>
<evidence type="ECO:0000313" key="10">
    <source>
        <dbReference type="Proteomes" id="UP000569951"/>
    </source>
</evidence>
<keyword evidence="4 9" id="KW-0808">Transferase</keyword>
<proteinExistence type="inferred from homology"/>
<gene>
    <name evidence="9" type="ORF">HNR42_003572</name>
</gene>
<dbReference type="Pfam" id="PF17785">
    <property type="entry name" value="PUA_3"/>
    <property type="match status" value="1"/>
</dbReference>
<dbReference type="Pfam" id="PF10672">
    <property type="entry name" value="Methyltrans_SAM"/>
    <property type="match status" value="1"/>
</dbReference>
<accession>A0A841I362</accession>
<dbReference type="Proteomes" id="UP000569951">
    <property type="component" value="Unassembled WGS sequence"/>
</dbReference>
<dbReference type="Gene3D" id="3.40.50.150">
    <property type="entry name" value="Vaccinia Virus protein VP39"/>
    <property type="match status" value="1"/>
</dbReference>
<evidence type="ECO:0000256" key="4">
    <source>
        <dbReference type="ARBA" id="ARBA00022679"/>
    </source>
</evidence>
<dbReference type="InterPro" id="IPR015947">
    <property type="entry name" value="PUA-like_sf"/>
</dbReference>
<dbReference type="EMBL" id="JACHHG010000021">
    <property type="protein sequence ID" value="MBB6100107.1"/>
    <property type="molecule type" value="Genomic_DNA"/>
</dbReference>
<dbReference type="InterPro" id="IPR041532">
    <property type="entry name" value="RlmI-like_PUA"/>
</dbReference>
<dbReference type="InterPro" id="IPR036974">
    <property type="entry name" value="PUA_sf"/>
</dbReference>
<dbReference type="GO" id="GO:0003723">
    <property type="term" value="F:RNA binding"/>
    <property type="evidence" value="ECO:0007669"/>
    <property type="project" value="InterPro"/>
</dbReference>
<comment type="caution">
    <text evidence="9">The sequence shown here is derived from an EMBL/GenBank/DDBJ whole genome shotgun (WGS) entry which is preliminary data.</text>
</comment>
<comment type="subcellular location">
    <subcellularLocation>
        <location evidence="1">Cytoplasm</location>
    </subcellularLocation>
</comment>
<feature type="domain" description="S-adenosylmethionine-dependent methyltransferase" evidence="7">
    <location>
        <begin position="171"/>
        <end position="371"/>
    </location>
</feature>
<evidence type="ECO:0000256" key="5">
    <source>
        <dbReference type="ARBA" id="ARBA00022691"/>
    </source>
</evidence>
<sequence length="389" mass="43195">MSSTEPAAVLSPRGLERLRTRHPWIYRSDTRELPETPGIYPVRDTRGRTYGWALVNARSEISLRMLSYGEAPAGQETLLARLQAALDYRDALAPDADSYRLVHGEADGLPGLVIDRYADYLVVQNGSAALEPHLEALVDALVQRLNPKGVLARFDNRSRTLEGLETDVFVLRGEVPEEVECREADVRYFARPYSGQKTGAFLDQRLNRQRLGSVARGRAIDVFSYHGSFALHLAGKVDHLECVDVSAPALEGARKNLELNGFDRVTYTVANAFDRLRELEREGAVFDTISLDPPAFAKRRADLGNAYGAYKELNLRCLKMLAPGGYMGSASCSFHVSDADFYLMLADAARDAGRRVRIIAREGQAPDHPEVLGIPETRYLKFALLQAID</sequence>
<evidence type="ECO:0000313" key="9">
    <source>
        <dbReference type="EMBL" id="MBB6100107.1"/>
    </source>
</evidence>
<name>A0A841I362_9DEIO</name>
<keyword evidence="10" id="KW-1185">Reference proteome</keyword>
<dbReference type="PANTHER" id="PTHR42873:SF1">
    <property type="entry name" value="S-ADENOSYLMETHIONINE-DEPENDENT METHYLTRANSFERASE DOMAIN-CONTAINING PROTEIN"/>
    <property type="match status" value="1"/>
</dbReference>
<dbReference type="GO" id="GO:0032259">
    <property type="term" value="P:methylation"/>
    <property type="evidence" value="ECO:0007669"/>
    <property type="project" value="UniProtKB-KW"/>
</dbReference>
<keyword evidence="3 9" id="KW-0489">Methyltransferase</keyword>
<keyword evidence="2" id="KW-0963">Cytoplasm</keyword>
<evidence type="ECO:0000259" key="7">
    <source>
        <dbReference type="Pfam" id="PF10672"/>
    </source>
</evidence>